<dbReference type="Proteomes" id="UP000001172">
    <property type="component" value="Chromosome"/>
</dbReference>
<dbReference type="HOGENOM" id="CLU_3043820_0_0_9"/>
<organism evidence="1 2">
    <name type="scientific">Geobacillus kaustophilus (strain HTA426)</name>
    <dbReference type="NCBI Taxonomy" id="235909"/>
    <lineage>
        <taxon>Bacteria</taxon>
        <taxon>Bacillati</taxon>
        <taxon>Bacillota</taxon>
        <taxon>Bacilli</taxon>
        <taxon>Bacillales</taxon>
        <taxon>Anoxybacillaceae</taxon>
        <taxon>Geobacillus</taxon>
        <taxon>Geobacillus thermoleovorans group</taxon>
    </lineage>
</organism>
<keyword evidence="2" id="KW-1185">Reference proteome</keyword>
<evidence type="ECO:0000313" key="2">
    <source>
        <dbReference type="Proteomes" id="UP000001172"/>
    </source>
</evidence>
<name>Q5L1Y1_GEOKA</name>
<reference evidence="1 2" key="1">
    <citation type="journal article" date="2004" name="Nucleic Acids Res.">
        <title>Thermoadaptation trait revealed by the genome sequence of thermophilic Geobacillus kaustophilus.</title>
        <authorList>
            <person name="Takami H."/>
            <person name="Takaki Y."/>
            <person name="Chee G.J."/>
            <person name="Nishi S."/>
            <person name="Shimamura S."/>
            <person name="Suzuki H."/>
            <person name="Matsui S."/>
            <person name="Uchiyama I."/>
        </authorList>
    </citation>
    <scope>NUCLEOTIDE SEQUENCE [LARGE SCALE GENOMIC DNA]</scope>
    <source>
        <strain evidence="1 2">HTA426</strain>
    </source>
</reference>
<dbReference type="EMBL" id="BA000043">
    <property type="protein sequence ID" value="BAD75049.1"/>
    <property type="molecule type" value="Genomic_DNA"/>
</dbReference>
<gene>
    <name evidence="1" type="ordered locus">GK0764</name>
</gene>
<dbReference type="AlphaFoldDB" id="Q5L1Y1"/>
<evidence type="ECO:0000313" key="1">
    <source>
        <dbReference type="EMBL" id="BAD75049.1"/>
    </source>
</evidence>
<accession>Q5L1Y1</accession>
<dbReference type="KEGG" id="gka:GK0764"/>
<dbReference type="STRING" id="235909.GK0764"/>
<sequence>MAEADTAYTFFQSEEPSLLYFLGVWRVNILYRLFRWLSSSPMVRSPSIVALLWM</sequence>
<proteinExistence type="predicted"/>
<protein>
    <submittedName>
        <fullName evidence="1">Uncharacterized protein</fullName>
    </submittedName>
</protein>